<feature type="transmembrane region" description="Helical" evidence="2">
    <location>
        <begin position="206"/>
        <end position="226"/>
    </location>
</feature>
<keyword evidence="2" id="KW-0472">Membrane</keyword>
<evidence type="ECO:0000313" key="4">
    <source>
        <dbReference type="Proteomes" id="UP001373714"/>
    </source>
</evidence>
<keyword evidence="2" id="KW-0812">Transmembrane</keyword>
<feature type="transmembrane region" description="Helical" evidence="2">
    <location>
        <begin position="124"/>
        <end position="150"/>
    </location>
</feature>
<dbReference type="PANTHER" id="PTHR42069">
    <property type="entry name" value="HYPHAL ANASTAMOSIS-8 PROTEIN"/>
    <property type="match status" value="1"/>
</dbReference>
<sequence length="387" mass="43219">MDSKRPTTPLRIHQRESVNVDFSAPVPAPGMSNFRESRINAMASTEAKLSEKKGSSDSSRPGTSLSNVSNAGNKRPKTATFALPEDDTEDAEAKQQRIQERETHVKAVMEKDMKIKFRIRAAKLFLRFLNFGCSLVVLSLAASSFAIFFATKHLANRNNLPPWAPQTVLWPTYATLAIACVSLLMAIIVLISYWRGGHEKAESASLWFTAFSVFGFLFMIILWAVIAGTITNARNSNNGNDMWSWACKDNQRKELFQDDIDYDLVCKQLDWTLVCSIIEIVIESLAIILYVGAFWRYASKSKLRKSMDLRDQARHELYLRKLADGDEDVYRPTAHEMKTTTDINLAERGYSMYIPPAAGSIGAPIIDPNSGLAINPHTGEATKPSSK</sequence>
<dbReference type="Proteomes" id="UP001373714">
    <property type="component" value="Unassembled WGS sequence"/>
</dbReference>
<feature type="region of interest" description="Disordered" evidence="1">
    <location>
        <begin position="1"/>
        <end position="91"/>
    </location>
</feature>
<proteinExistence type="predicted"/>
<evidence type="ECO:0000256" key="1">
    <source>
        <dbReference type="SAM" id="MobiDB-lite"/>
    </source>
</evidence>
<comment type="caution">
    <text evidence="3">The sequence shown here is derived from an EMBL/GenBank/DDBJ whole genome shotgun (WGS) entry which is preliminary data.</text>
</comment>
<organism evidence="3 4">
    <name type="scientific">Orbilia blumenaviensis</name>
    <dbReference type="NCBI Taxonomy" id="1796055"/>
    <lineage>
        <taxon>Eukaryota</taxon>
        <taxon>Fungi</taxon>
        <taxon>Dikarya</taxon>
        <taxon>Ascomycota</taxon>
        <taxon>Pezizomycotina</taxon>
        <taxon>Orbiliomycetes</taxon>
        <taxon>Orbiliales</taxon>
        <taxon>Orbiliaceae</taxon>
        <taxon>Orbilia</taxon>
    </lineage>
</organism>
<dbReference type="AlphaFoldDB" id="A0AAV9V6K6"/>
<gene>
    <name evidence="3" type="ORF">TWF730_008844</name>
</gene>
<feature type="transmembrane region" description="Helical" evidence="2">
    <location>
        <begin position="170"/>
        <end position="194"/>
    </location>
</feature>
<feature type="transmembrane region" description="Helical" evidence="2">
    <location>
        <begin position="271"/>
        <end position="295"/>
    </location>
</feature>
<feature type="compositionally biased region" description="Polar residues" evidence="1">
    <location>
        <begin position="56"/>
        <end position="72"/>
    </location>
</feature>
<evidence type="ECO:0000256" key="2">
    <source>
        <dbReference type="SAM" id="Phobius"/>
    </source>
</evidence>
<evidence type="ECO:0000313" key="3">
    <source>
        <dbReference type="EMBL" id="KAK6354440.1"/>
    </source>
</evidence>
<keyword evidence="4" id="KW-1185">Reference proteome</keyword>
<accession>A0AAV9V6K6</accession>
<name>A0AAV9V6K6_9PEZI</name>
<dbReference type="EMBL" id="JAVHNS010000005">
    <property type="protein sequence ID" value="KAK6354440.1"/>
    <property type="molecule type" value="Genomic_DNA"/>
</dbReference>
<keyword evidence="2" id="KW-1133">Transmembrane helix</keyword>
<protein>
    <submittedName>
        <fullName evidence="3">Uncharacterized protein</fullName>
    </submittedName>
</protein>
<reference evidence="3 4" key="1">
    <citation type="submission" date="2019-10" db="EMBL/GenBank/DDBJ databases">
        <authorList>
            <person name="Palmer J.M."/>
        </authorList>
    </citation>
    <scope>NUCLEOTIDE SEQUENCE [LARGE SCALE GENOMIC DNA]</scope>
    <source>
        <strain evidence="3 4">TWF730</strain>
    </source>
</reference>
<dbReference type="PANTHER" id="PTHR42069:SF1">
    <property type="entry name" value="MARVEL DOMAIN-CONTAINING PROTEIN"/>
    <property type="match status" value="1"/>
</dbReference>